<feature type="compositionally biased region" description="Low complexity" evidence="1">
    <location>
        <begin position="25"/>
        <end position="36"/>
    </location>
</feature>
<feature type="compositionally biased region" description="Low complexity" evidence="1">
    <location>
        <begin position="321"/>
        <end position="332"/>
    </location>
</feature>
<proteinExistence type="predicted"/>
<feature type="compositionally biased region" description="Basic residues" evidence="1">
    <location>
        <begin position="40"/>
        <end position="50"/>
    </location>
</feature>
<name>Q6H5Q9_ORYSJ</name>
<feature type="compositionally biased region" description="Basic residues" evidence="1">
    <location>
        <begin position="298"/>
        <end position="308"/>
    </location>
</feature>
<organism evidence="2 3">
    <name type="scientific">Oryza sativa subsp. japonica</name>
    <name type="common">Rice</name>
    <dbReference type="NCBI Taxonomy" id="39947"/>
    <lineage>
        <taxon>Eukaryota</taxon>
        <taxon>Viridiplantae</taxon>
        <taxon>Streptophyta</taxon>
        <taxon>Embryophyta</taxon>
        <taxon>Tracheophyta</taxon>
        <taxon>Spermatophyta</taxon>
        <taxon>Magnoliopsida</taxon>
        <taxon>Liliopsida</taxon>
        <taxon>Poales</taxon>
        <taxon>Poaceae</taxon>
        <taxon>BOP clade</taxon>
        <taxon>Oryzoideae</taxon>
        <taxon>Oryzeae</taxon>
        <taxon>Oryzinae</taxon>
        <taxon>Oryza</taxon>
        <taxon>Oryza sativa</taxon>
    </lineage>
</organism>
<feature type="compositionally biased region" description="Low complexity" evidence="1">
    <location>
        <begin position="375"/>
        <end position="413"/>
    </location>
</feature>
<feature type="compositionally biased region" description="Low complexity" evidence="1">
    <location>
        <begin position="63"/>
        <end position="74"/>
    </location>
</feature>
<feature type="compositionally biased region" description="Low complexity" evidence="1">
    <location>
        <begin position="283"/>
        <end position="292"/>
    </location>
</feature>
<feature type="compositionally biased region" description="Low complexity" evidence="1">
    <location>
        <begin position="117"/>
        <end position="143"/>
    </location>
</feature>
<evidence type="ECO:0000256" key="1">
    <source>
        <dbReference type="SAM" id="MobiDB-lite"/>
    </source>
</evidence>
<dbReference type="EMBL" id="AP005547">
    <property type="protein sequence ID" value="BAD25940.1"/>
    <property type="molecule type" value="Genomic_DNA"/>
</dbReference>
<protein>
    <submittedName>
        <fullName evidence="2">Uncharacterized protein</fullName>
    </submittedName>
</protein>
<evidence type="ECO:0000313" key="2">
    <source>
        <dbReference type="EMBL" id="BAD25940.1"/>
    </source>
</evidence>
<sequence>MYSPEFSVNFRSSRNSFKVGPAVPPVSSSSYLSPADPNRHSRPRRRKIRRPPAPELASNDVGTIPSTSSTISPTLPAKIGTAPQGRGGPRPPPLFAGNPPELLLPRSPVKGDPVRPPSSQAAIGQSSSPSSSSTSAAASAAPPRVRPIGFGPIRAVGSRGPAVDRLGGPGPRWTGAFVPLTVVKPRGPAVSFMSVRKSSQFEPQASCKEREDQFRVVVLRRSTSVVNSQVTKIANLNSSVQTNSKQNVAVQGVDQSDRPSAPAFFLAIPESRDEIPVGPAVPPVSSSSYLSPADPNRHSRPRRCKIRRPPAPELASNDVGTIPSTSSTISPTLPAKIGTAPQGRGGPRPPPLFAGNPPELLLPRSPVKGDPVRPPSSQAAIGQSSSPSSSSASAAASAAPPRGRPIGFGPIRAVGSRGPAVDRLGGPGPRWTGAFVPLTAAPAVPSIRCSRRLQSPSSPPGSQGGEEARPLVHFLRNPLEVPRRRESDLLHLRPSLAVDFVVAGHCRRLLRHRSAKVKPVRWFSSAKDRRNTAVIVDQYLAALRSSSPVVSRRRSSSCRPSVTGNRWNPSLPPVMTSSMMS</sequence>
<feature type="region of interest" description="Disordered" evidence="1">
    <location>
        <begin position="1"/>
        <end position="156"/>
    </location>
</feature>
<feature type="compositionally biased region" description="Low complexity" evidence="1">
    <location>
        <begin position="1"/>
        <end position="17"/>
    </location>
</feature>
<gene>
    <name evidence="2" type="primary">OJ1031_C12.25</name>
</gene>
<feature type="region of interest" description="Disordered" evidence="1">
    <location>
        <begin position="552"/>
        <end position="581"/>
    </location>
</feature>
<dbReference type="Proteomes" id="UP000000763">
    <property type="component" value="Chromosome 9"/>
</dbReference>
<evidence type="ECO:0000313" key="3">
    <source>
        <dbReference type="Proteomes" id="UP000000763"/>
    </source>
</evidence>
<reference evidence="3" key="1">
    <citation type="journal article" date="2005" name="Nature">
        <title>The map-based sequence of the rice genome.</title>
        <authorList>
            <consortium name="International rice genome sequencing project (IRGSP)"/>
            <person name="Matsumoto T."/>
            <person name="Wu J."/>
            <person name="Kanamori H."/>
            <person name="Katayose Y."/>
            <person name="Fujisawa M."/>
            <person name="Namiki N."/>
            <person name="Mizuno H."/>
            <person name="Yamamoto K."/>
            <person name="Antonio B.A."/>
            <person name="Baba T."/>
            <person name="Sakata K."/>
            <person name="Nagamura Y."/>
            <person name="Aoki H."/>
            <person name="Arikawa K."/>
            <person name="Arita K."/>
            <person name="Bito T."/>
            <person name="Chiden Y."/>
            <person name="Fujitsuka N."/>
            <person name="Fukunaka R."/>
            <person name="Hamada M."/>
            <person name="Harada C."/>
            <person name="Hayashi A."/>
            <person name="Hijishita S."/>
            <person name="Honda M."/>
            <person name="Hosokawa S."/>
            <person name="Ichikawa Y."/>
            <person name="Idonuma A."/>
            <person name="Iijima M."/>
            <person name="Ikeda M."/>
            <person name="Ikeno M."/>
            <person name="Ito K."/>
            <person name="Ito S."/>
            <person name="Ito T."/>
            <person name="Ito Y."/>
            <person name="Ito Y."/>
            <person name="Iwabuchi A."/>
            <person name="Kamiya K."/>
            <person name="Karasawa W."/>
            <person name="Kurita K."/>
            <person name="Katagiri S."/>
            <person name="Kikuta A."/>
            <person name="Kobayashi H."/>
            <person name="Kobayashi N."/>
            <person name="Machita K."/>
            <person name="Maehara T."/>
            <person name="Masukawa M."/>
            <person name="Mizubayashi T."/>
            <person name="Mukai Y."/>
            <person name="Nagasaki H."/>
            <person name="Nagata Y."/>
            <person name="Naito S."/>
            <person name="Nakashima M."/>
            <person name="Nakama Y."/>
            <person name="Nakamichi Y."/>
            <person name="Nakamura M."/>
            <person name="Meguro A."/>
            <person name="Negishi M."/>
            <person name="Ohta I."/>
            <person name="Ohta T."/>
            <person name="Okamoto M."/>
            <person name="Ono N."/>
            <person name="Saji S."/>
            <person name="Sakaguchi M."/>
            <person name="Sakai K."/>
            <person name="Shibata M."/>
            <person name="Shimokawa T."/>
            <person name="Song J."/>
            <person name="Takazaki Y."/>
            <person name="Terasawa K."/>
            <person name="Tsugane M."/>
            <person name="Tsuji K."/>
            <person name="Ueda S."/>
            <person name="Waki K."/>
            <person name="Yamagata H."/>
            <person name="Yamamoto M."/>
            <person name="Yamamoto S."/>
            <person name="Yamane H."/>
            <person name="Yoshiki S."/>
            <person name="Yoshihara R."/>
            <person name="Yukawa K."/>
            <person name="Zhong H."/>
            <person name="Yano M."/>
            <person name="Yuan Q."/>
            <person name="Ouyang S."/>
            <person name="Liu J."/>
            <person name="Jones K.M."/>
            <person name="Gansberger K."/>
            <person name="Moffat K."/>
            <person name="Hill J."/>
            <person name="Bera J."/>
            <person name="Fadrosh D."/>
            <person name="Jin S."/>
            <person name="Johri S."/>
            <person name="Kim M."/>
            <person name="Overton L."/>
            <person name="Reardon M."/>
            <person name="Tsitrin T."/>
            <person name="Vuong H."/>
            <person name="Weaver B."/>
            <person name="Ciecko A."/>
            <person name="Tallon L."/>
            <person name="Jackson J."/>
            <person name="Pai G."/>
            <person name="Aken S.V."/>
            <person name="Utterback T."/>
            <person name="Reidmuller S."/>
            <person name="Feldblyum T."/>
            <person name="Hsiao J."/>
            <person name="Zismann V."/>
            <person name="Iobst S."/>
            <person name="de Vazeille A.R."/>
            <person name="Buell C.R."/>
            <person name="Ying K."/>
            <person name="Li Y."/>
            <person name="Lu T."/>
            <person name="Huang Y."/>
            <person name="Zhao Q."/>
            <person name="Feng Q."/>
            <person name="Zhang L."/>
            <person name="Zhu J."/>
            <person name="Weng Q."/>
            <person name="Mu J."/>
            <person name="Lu Y."/>
            <person name="Fan D."/>
            <person name="Liu Y."/>
            <person name="Guan J."/>
            <person name="Zhang Y."/>
            <person name="Yu S."/>
            <person name="Liu X."/>
            <person name="Zhang Y."/>
            <person name="Hong G."/>
            <person name="Han B."/>
            <person name="Choisne N."/>
            <person name="Demange N."/>
            <person name="Orjeda G."/>
            <person name="Samain S."/>
            <person name="Cattolico L."/>
            <person name="Pelletier E."/>
            <person name="Couloux A."/>
            <person name="Segurens B."/>
            <person name="Wincker P."/>
            <person name="D'Hont A."/>
            <person name="Scarpelli C."/>
            <person name="Weissenbach J."/>
            <person name="Salanoubat M."/>
            <person name="Quetier F."/>
            <person name="Yu Y."/>
            <person name="Kim H.R."/>
            <person name="Rambo T."/>
            <person name="Currie J."/>
            <person name="Collura K."/>
            <person name="Luo M."/>
            <person name="Yang T."/>
            <person name="Ammiraju J.S.S."/>
            <person name="Engler F."/>
            <person name="Soderlund C."/>
            <person name="Wing R.A."/>
            <person name="Palmer L.E."/>
            <person name="de la Bastide M."/>
            <person name="Spiegel L."/>
            <person name="Nascimento L."/>
            <person name="Zutavern T."/>
            <person name="O'Shaughnessy A."/>
            <person name="Dike S."/>
            <person name="Dedhia N."/>
            <person name="Preston R."/>
            <person name="Balija V."/>
            <person name="McCombie W.R."/>
            <person name="Chow T."/>
            <person name="Chen H."/>
            <person name="Chung M."/>
            <person name="Chen C."/>
            <person name="Shaw J."/>
            <person name="Wu H."/>
            <person name="Hsiao K."/>
            <person name="Chao Y."/>
            <person name="Chu M."/>
            <person name="Cheng C."/>
            <person name="Hour A."/>
            <person name="Lee P."/>
            <person name="Lin S."/>
            <person name="Lin Y."/>
            <person name="Liou J."/>
            <person name="Liu S."/>
            <person name="Hsing Y."/>
            <person name="Raghuvanshi S."/>
            <person name="Mohanty A."/>
            <person name="Bharti A.K."/>
            <person name="Gaur A."/>
            <person name="Gupta V."/>
            <person name="Kumar D."/>
            <person name="Ravi V."/>
            <person name="Vij S."/>
            <person name="Kapur A."/>
            <person name="Khurana P."/>
            <person name="Khurana P."/>
            <person name="Khurana J.P."/>
            <person name="Tyagi A.K."/>
            <person name="Gaikwad K."/>
            <person name="Singh A."/>
            <person name="Dalal V."/>
            <person name="Srivastava S."/>
            <person name="Dixit A."/>
            <person name="Pal A.K."/>
            <person name="Ghazi I.A."/>
            <person name="Yadav M."/>
            <person name="Pandit A."/>
            <person name="Bhargava A."/>
            <person name="Sureshbabu K."/>
            <person name="Batra K."/>
            <person name="Sharma T.R."/>
            <person name="Mohapatra T."/>
            <person name="Singh N.K."/>
            <person name="Messing J."/>
            <person name="Nelson A.B."/>
            <person name="Fuks G."/>
            <person name="Kavchok S."/>
            <person name="Keizer G."/>
            <person name="Linton E."/>
            <person name="Llaca V."/>
            <person name="Song R."/>
            <person name="Tanyolac B."/>
            <person name="Young S."/>
            <person name="Ho-Il K."/>
            <person name="Hahn J.H."/>
            <person name="Sangsakoo G."/>
            <person name="Vanavichit A."/>
            <person name="de Mattos Luiz.A.T."/>
            <person name="Zimmer P.D."/>
            <person name="Malone G."/>
            <person name="Dellagostin O."/>
            <person name="de Oliveira A.C."/>
            <person name="Bevan M."/>
            <person name="Bancroft I."/>
            <person name="Minx P."/>
            <person name="Cordum H."/>
            <person name="Wilson R."/>
            <person name="Cheng Z."/>
            <person name="Jin W."/>
            <person name="Jiang J."/>
            <person name="Leong S.A."/>
            <person name="Iwama H."/>
            <person name="Gojobori T."/>
            <person name="Itoh T."/>
            <person name="Niimura Y."/>
            <person name="Fujii Y."/>
            <person name="Habara T."/>
            <person name="Sakai H."/>
            <person name="Sato Y."/>
            <person name="Wilson G."/>
            <person name="Kumar K."/>
            <person name="McCouch S."/>
            <person name="Juretic N."/>
            <person name="Hoen D."/>
            <person name="Wright S."/>
            <person name="Bruskiewich R."/>
            <person name="Bureau T."/>
            <person name="Miyao A."/>
            <person name="Hirochika H."/>
            <person name="Nishikawa T."/>
            <person name="Kadowaki K."/>
            <person name="Sugiura M."/>
            <person name="Burr B."/>
            <person name="Sasaki T."/>
        </authorList>
    </citation>
    <scope>NUCLEOTIDE SEQUENCE [LARGE SCALE GENOMIC DNA]</scope>
    <source>
        <strain evidence="3">cv. Nipponbare</strain>
    </source>
</reference>
<feature type="region of interest" description="Disordered" evidence="1">
    <location>
        <begin position="275"/>
        <end position="426"/>
    </location>
</feature>
<dbReference type="AlphaFoldDB" id="Q6H5Q9"/>
<reference evidence="3" key="2">
    <citation type="journal article" date="2008" name="Nucleic Acids Res.">
        <title>The rice annotation project database (RAP-DB): 2008 update.</title>
        <authorList>
            <consortium name="The rice annotation project (RAP)"/>
        </authorList>
    </citation>
    <scope>GENOME REANNOTATION</scope>
    <source>
        <strain evidence="3">cv. Nipponbare</strain>
    </source>
</reference>
<accession>Q6H5Q9</accession>